<dbReference type="InterPro" id="IPR019606">
    <property type="entry name" value="GerMN"/>
</dbReference>
<comment type="caution">
    <text evidence="3">The sequence shown here is derived from an EMBL/GenBank/DDBJ whole genome shotgun (WGS) entry which is preliminary data.</text>
</comment>
<feature type="signal peptide" evidence="1">
    <location>
        <begin position="1"/>
        <end position="27"/>
    </location>
</feature>
<protein>
    <recommendedName>
        <fullName evidence="2">GerMN domain-containing protein</fullName>
    </recommendedName>
</protein>
<name>A0A1F7UJI6_9BACT</name>
<organism evidence="3 4">
    <name type="scientific">Candidatus Uhrbacteria bacterium RIFCSPHIGHO2_12_FULL_54_23</name>
    <dbReference type="NCBI Taxonomy" id="1802397"/>
    <lineage>
        <taxon>Bacteria</taxon>
        <taxon>Candidatus Uhriibacteriota</taxon>
    </lineage>
</organism>
<dbReference type="EMBL" id="MGEF01000049">
    <property type="protein sequence ID" value="OGL77888.1"/>
    <property type="molecule type" value="Genomic_DNA"/>
</dbReference>
<evidence type="ECO:0000256" key="1">
    <source>
        <dbReference type="SAM" id="SignalP"/>
    </source>
</evidence>
<evidence type="ECO:0000313" key="4">
    <source>
        <dbReference type="Proteomes" id="UP000176604"/>
    </source>
</evidence>
<reference evidence="3 4" key="1">
    <citation type="journal article" date="2016" name="Nat. Commun.">
        <title>Thousands of microbial genomes shed light on interconnected biogeochemical processes in an aquifer system.</title>
        <authorList>
            <person name="Anantharaman K."/>
            <person name="Brown C.T."/>
            <person name="Hug L.A."/>
            <person name="Sharon I."/>
            <person name="Castelle C.J."/>
            <person name="Probst A.J."/>
            <person name="Thomas B.C."/>
            <person name="Singh A."/>
            <person name="Wilkins M.J."/>
            <person name="Karaoz U."/>
            <person name="Brodie E.L."/>
            <person name="Williams K.H."/>
            <person name="Hubbard S.S."/>
            <person name="Banfield J.F."/>
        </authorList>
    </citation>
    <scope>NUCLEOTIDE SEQUENCE [LARGE SCALE GENOMIC DNA]</scope>
</reference>
<keyword evidence="1" id="KW-0732">Signal</keyword>
<dbReference type="SMART" id="SM00909">
    <property type="entry name" value="Germane"/>
    <property type="match status" value="1"/>
</dbReference>
<dbReference type="InterPro" id="IPR018911">
    <property type="entry name" value="Gmad2_Ig-like_dom"/>
</dbReference>
<evidence type="ECO:0000259" key="2">
    <source>
        <dbReference type="SMART" id="SM00909"/>
    </source>
</evidence>
<accession>A0A1F7UJI6</accession>
<evidence type="ECO:0000313" key="3">
    <source>
        <dbReference type="EMBL" id="OGL77888.1"/>
    </source>
</evidence>
<dbReference type="Pfam" id="PF10648">
    <property type="entry name" value="Gmad2"/>
    <property type="match status" value="1"/>
</dbReference>
<feature type="domain" description="GerMN" evidence="2">
    <location>
        <begin position="273"/>
        <end position="366"/>
    </location>
</feature>
<sequence>MKTRRFPLLLVALFCAFALAVASFAFLRPPTMAPTDDSPRIAPSAAREVRGEVVFRSLNEQYARVKEEGREWKVIMNPNSTVVETWGPQDQAMSFADVIPGAEVIAEGTAEGTIVFVAEKVRIVKTANTIISAPRAKETVGQSFQILGLSRTFENNVSYRVIAEDGSTVLAQGFTTATGPDIGHFSLFDVIVDVKEYRGRAVVEAFEHSAKDGEVINLTAVPVAVDGNYHVEAAYFSNRYKDTGAMRCEETYPAYRTTRTLQTLRALSREEAVKGYLTALLKGVTDTEDEAGYFSSIPKGVMVENIAFDGSSKVRVTFNDALDRGVGGSCRVSAIRSQIVNTVKAAVDGIEDVEIAIGDRVEDVLQP</sequence>
<dbReference type="STRING" id="1802397.A3J43_02910"/>
<gene>
    <name evidence="3" type="ORF">A3J43_02910</name>
</gene>
<dbReference type="Proteomes" id="UP000176604">
    <property type="component" value="Unassembled WGS sequence"/>
</dbReference>
<proteinExistence type="predicted"/>
<feature type="chain" id="PRO_5009533071" description="GerMN domain-containing protein" evidence="1">
    <location>
        <begin position="28"/>
        <end position="367"/>
    </location>
</feature>
<dbReference type="Pfam" id="PF10646">
    <property type="entry name" value="Germane"/>
    <property type="match status" value="1"/>
</dbReference>
<dbReference type="AlphaFoldDB" id="A0A1F7UJI6"/>